<accession>A0A6J6DA39</accession>
<name>A0A6J6DA39_9ZZZZ</name>
<organism evidence="1">
    <name type="scientific">freshwater metagenome</name>
    <dbReference type="NCBI Taxonomy" id="449393"/>
    <lineage>
        <taxon>unclassified sequences</taxon>
        <taxon>metagenomes</taxon>
        <taxon>ecological metagenomes</taxon>
    </lineage>
</organism>
<dbReference type="EMBL" id="CAEZTJ010000004">
    <property type="protein sequence ID" value="CAB4559679.1"/>
    <property type="molecule type" value="Genomic_DNA"/>
</dbReference>
<gene>
    <name evidence="1" type="ORF">UFOPK1650_00075</name>
</gene>
<proteinExistence type="predicted"/>
<dbReference type="Pfam" id="PF02620">
    <property type="entry name" value="YceD"/>
    <property type="match status" value="1"/>
</dbReference>
<sequence>MSATESSSGSKEFLLSIHELPRRSGEYRDYRLHRTLNRPFGLDMIAIPANEEIDLTLTATSVDEGILIRGRVRSKAVGECARCLAPVEMDIDQGFDELYEYESKAAALSDEDVETDEILMVTEESVDLAIPVRDAVILALPVNPLCEEDCPGLCSICGTPWRELDGEHGHEERDPRWKALESLSERLKEQ</sequence>
<dbReference type="AlphaFoldDB" id="A0A6J6DA39"/>
<dbReference type="PANTHER" id="PTHR34374:SF1">
    <property type="entry name" value="LARGE RIBOSOMAL RNA SUBUNIT ACCUMULATION PROTEIN YCED HOMOLOG 1, CHLOROPLASTIC"/>
    <property type="match status" value="1"/>
</dbReference>
<evidence type="ECO:0000313" key="1">
    <source>
        <dbReference type="EMBL" id="CAB4559679.1"/>
    </source>
</evidence>
<dbReference type="PANTHER" id="PTHR34374">
    <property type="entry name" value="LARGE RIBOSOMAL RNA SUBUNIT ACCUMULATION PROTEIN YCED HOMOLOG 1, CHLOROPLASTIC"/>
    <property type="match status" value="1"/>
</dbReference>
<dbReference type="InterPro" id="IPR003772">
    <property type="entry name" value="YceD"/>
</dbReference>
<reference evidence="1" key="1">
    <citation type="submission" date="2020-05" db="EMBL/GenBank/DDBJ databases">
        <authorList>
            <person name="Chiriac C."/>
            <person name="Salcher M."/>
            <person name="Ghai R."/>
            <person name="Kavagutti S V."/>
        </authorList>
    </citation>
    <scope>NUCLEOTIDE SEQUENCE</scope>
</reference>
<protein>
    <submittedName>
        <fullName evidence="1">Unannotated protein</fullName>
    </submittedName>
</protein>